<dbReference type="EMBL" id="KB742764">
    <property type="protein sequence ID" value="EOB04704.1"/>
    <property type="molecule type" value="Genomic_DNA"/>
</dbReference>
<keyword evidence="3" id="KW-1185">Reference proteome</keyword>
<feature type="region of interest" description="Disordered" evidence="1">
    <location>
        <begin position="27"/>
        <end position="55"/>
    </location>
</feature>
<protein>
    <submittedName>
        <fullName evidence="2">Uncharacterized protein</fullName>
    </submittedName>
</protein>
<evidence type="ECO:0000256" key="1">
    <source>
        <dbReference type="SAM" id="MobiDB-lite"/>
    </source>
</evidence>
<accession>R0LGC4</accession>
<sequence>MNIKGDGGQDLLDSFRLLDCGKIKEGLQSKNRDCSPPGDPSRGAKARILDGTQASANKQDNQHIIILFARNAFYLHPKMNKPACEAEAACKHSMLDLEHRG</sequence>
<dbReference type="AlphaFoldDB" id="R0LGC4"/>
<organism evidence="2 3">
    <name type="scientific">Anas platyrhynchos</name>
    <name type="common">Mallard</name>
    <name type="synonym">Anas boschas</name>
    <dbReference type="NCBI Taxonomy" id="8839"/>
    <lineage>
        <taxon>Eukaryota</taxon>
        <taxon>Metazoa</taxon>
        <taxon>Chordata</taxon>
        <taxon>Craniata</taxon>
        <taxon>Vertebrata</taxon>
        <taxon>Euteleostomi</taxon>
        <taxon>Archelosauria</taxon>
        <taxon>Archosauria</taxon>
        <taxon>Dinosauria</taxon>
        <taxon>Saurischia</taxon>
        <taxon>Theropoda</taxon>
        <taxon>Coelurosauria</taxon>
        <taxon>Aves</taxon>
        <taxon>Neognathae</taxon>
        <taxon>Galloanserae</taxon>
        <taxon>Anseriformes</taxon>
        <taxon>Anatidae</taxon>
        <taxon>Anatinae</taxon>
        <taxon>Anas</taxon>
    </lineage>
</organism>
<evidence type="ECO:0000313" key="2">
    <source>
        <dbReference type="EMBL" id="EOB04704.1"/>
    </source>
</evidence>
<evidence type="ECO:0000313" key="3">
    <source>
        <dbReference type="Proteomes" id="UP000296049"/>
    </source>
</evidence>
<name>R0LGC4_ANAPL</name>
<gene>
    <name evidence="2" type="ORF">Anapl_04994</name>
</gene>
<proteinExistence type="predicted"/>
<dbReference type="Proteomes" id="UP000296049">
    <property type="component" value="Unassembled WGS sequence"/>
</dbReference>
<reference evidence="3" key="1">
    <citation type="journal article" date="2013" name="Nat. Genet.">
        <title>The duck genome and transcriptome provide insight into an avian influenza virus reservoir species.</title>
        <authorList>
            <person name="Huang Y."/>
            <person name="Li Y."/>
            <person name="Burt D.W."/>
            <person name="Chen H."/>
            <person name="Zhang Y."/>
            <person name="Qian W."/>
            <person name="Kim H."/>
            <person name="Gan S."/>
            <person name="Zhao Y."/>
            <person name="Li J."/>
            <person name="Yi K."/>
            <person name="Feng H."/>
            <person name="Zhu P."/>
            <person name="Li B."/>
            <person name="Liu Q."/>
            <person name="Fairley S."/>
            <person name="Magor K.E."/>
            <person name="Du Z."/>
            <person name="Hu X."/>
            <person name="Goodman L."/>
            <person name="Tafer H."/>
            <person name="Vignal A."/>
            <person name="Lee T."/>
            <person name="Kim K.W."/>
            <person name="Sheng Z."/>
            <person name="An Y."/>
            <person name="Searle S."/>
            <person name="Herrero J."/>
            <person name="Groenen M.A."/>
            <person name="Crooijmans R.P."/>
            <person name="Faraut T."/>
            <person name="Cai Q."/>
            <person name="Webster R.G."/>
            <person name="Aldridge J.R."/>
            <person name="Warren W.C."/>
            <person name="Bartschat S."/>
            <person name="Kehr S."/>
            <person name="Marz M."/>
            <person name="Stadler P.F."/>
            <person name="Smith J."/>
            <person name="Kraus R.H."/>
            <person name="Zhao Y."/>
            <person name="Ren L."/>
            <person name="Fei J."/>
            <person name="Morisson M."/>
            <person name="Kaiser P."/>
            <person name="Griffin D.K."/>
            <person name="Rao M."/>
            <person name="Pitel F."/>
            <person name="Wang J."/>
            <person name="Li N."/>
        </authorList>
    </citation>
    <scope>NUCLEOTIDE SEQUENCE [LARGE SCALE GENOMIC DNA]</scope>
</reference>